<accession>A0A6A5ZZH8</accession>
<protein>
    <submittedName>
        <fullName evidence="1">Uncharacterized protein</fullName>
    </submittedName>
</protein>
<organism evidence="1 2">
    <name type="scientific">Dothidotthia symphoricarpi CBS 119687</name>
    <dbReference type="NCBI Taxonomy" id="1392245"/>
    <lineage>
        <taxon>Eukaryota</taxon>
        <taxon>Fungi</taxon>
        <taxon>Dikarya</taxon>
        <taxon>Ascomycota</taxon>
        <taxon>Pezizomycotina</taxon>
        <taxon>Dothideomycetes</taxon>
        <taxon>Pleosporomycetidae</taxon>
        <taxon>Pleosporales</taxon>
        <taxon>Dothidotthiaceae</taxon>
        <taxon>Dothidotthia</taxon>
    </lineage>
</organism>
<evidence type="ECO:0000313" key="1">
    <source>
        <dbReference type="EMBL" id="KAF2124293.1"/>
    </source>
</evidence>
<gene>
    <name evidence="1" type="ORF">P153DRAFT_138795</name>
</gene>
<name>A0A6A5ZZH8_9PLEO</name>
<sequence length="96" mass="11123">MQCYIGAHKAKNEETSKHVVGKASPAHLHSCLEICMSLMQRRLRRTQKSHLATLNEPLQCKKERCILRESNPNQLLGRQLSYRWTKDAVEHPTVCR</sequence>
<evidence type="ECO:0000313" key="2">
    <source>
        <dbReference type="Proteomes" id="UP000799771"/>
    </source>
</evidence>
<dbReference type="Proteomes" id="UP000799771">
    <property type="component" value="Unassembled WGS sequence"/>
</dbReference>
<dbReference type="EMBL" id="ML977520">
    <property type="protein sequence ID" value="KAF2124293.1"/>
    <property type="molecule type" value="Genomic_DNA"/>
</dbReference>
<dbReference type="RefSeq" id="XP_033518686.1">
    <property type="nucleotide sequence ID" value="XM_033662093.1"/>
</dbReference>
<reference evidence="1" key="1">
    <citation type="journal article" date="2020" name="Stud. Mycol.">
        <title>101 Dothideomycetes genomes: a test case for predicting lifestyles and emergence of pathogens.</title>
        <authorList>
            <person name="Haridas S."/>
            <person name="Albert R."/>
            <person name="Binder M."/>
            <person name="Bloem J."/>
            <person name="Labutti K."/>
            <person name="Salamov A."/>
            <person name="Andreopoulos B."/>
            <person name="Baker S."/>
            <person name="Barry K."/>
            <person name="Bills G."/>
            <person name="Bluhm B."/>
            <person name="Cannon C."/>
            <person name="Castanera R."/>
            <person name="Culley D."/>
            <person name="Daum C."/>
            <person name="Ezra D."/>
            <person name="Gonzalez J."/>
            <person name="Henrissat B."/>
            <person name="Kuo A."/>
            <person name="Liang C."/>
            <person name="Lipzen A."/>
            <person name="Lutzoni F."/>
            <person name="Magnuson J."/>
            <person name="Mondo S."/>
            <person name="Nolan M."/>
            <person name="Ohm R."/>
            <person name="Pangilinan J."/>
            <person name="Park H.-J."/>
            <person name="Ramirez L."/>
            <person name="Alfaro M."/>
            <person name="Sun H."/>
            <person name="Tritt A."/>
            <person name="Yoshinaga Y."/>
            <person name="Zwiers L.-H."/>
            <person name="Turgeon B."/>
            <person name="Goodwin S."/>
            <person name="Spatafora J."/>
            <person name="Crous P."/>
            <person name="Grigoriev I."/>
        </authorList>
    </citation>
    <scope>NUCLEOTIDE SEQUENCE</scope>
    <source>
        <strain evidence="1">CBS 119687</strain>
    </source>
</reference>
<proteinExistence type="predicted"/>
<dbReference type="GeneID" id="54402525"/>
<keyword evidence="2" id="KW-1185">Reference proteome</keyword>
<dbReference type="AlphaFoldDB" id="A0A6A5ZZH8"/>